<organism evidence="3 4">
    <name type="scientific">Polarella glacialis</name>
    <name type="common">Dinoflagellate</name>
    <dbReference type="NCBI Taxonomy" id="89957"/>
    <lineage>
        <taxon>Eukaryota</taxon>
        <taxon>Sar</taxon>
        <taxon>Alveolata</taxon>
        <taxon>Dinophyceae</taxon>
        <taxon>Suessiales</taxon>
        <taxon>Suessiaceae</taxon>
        <taxon>Polarella</taxon>
    </lineage>
</organism>
<evidence type="ECO:0000313" key="4">
    <source>
        <dbReference type="Proteomes" id="UP000654075"/>
    </source>
</evidence>
<accession>A0A813DIQ6</accession>
<feature type="non-terminal residue" evidence="3">
    <location>
        <position position="1"/>
    </location>
</feature>
<keyword evidence="4" id="KW-1185">Reference proteome</keyword>
<evidence type="ECO:0000256" key="1">
    <source>
        <dbReference type="SAM" id="MobiDB-lite"/>
    </source>
</evidence>
<dbReference type="PROSITE" id="PS51698">
    <property type="entry name" value="U_BOX"/>
    <property type="match status" value="1"/>
</dbReference>
<dbReference type="CDD" id="cd16655">
    <property type="entry name" value="RING-Ubox_WDSUB1-like"/>
    <property type="match status" value="1"/>
</dbReference>
<dbReference type="Proteomes" id="UP000654075">
    <property type="component" value="Unassembled WGS sequence"/>
</dbReference>
<gene>
    <name evidence="3" type="ORF">PGLA1383_LOCUS6602</name>
</gene>
<dbReference type="InterPro" id="IPR003613">
    <property type="entry name" value="Ubox_domain"/>
</dbReference>
<dbReference type="InterPro" id="IPR013083">
    <property type="entry name" value="Znf_RING/FYVE/PHD"/>
</dbReference>
<name>A0A813DIQ6_POLGL</name>
<dbReference type="PANTHER" id="PTHR46573:SF1">
    <property type="entry name" value="WD REPEAT, SAM AND U-BOX DOMAIN-CONTAINING PROTEIN 1"/>
    <property type="match status" value="1"/>
</dbReference>
<dbReference type="AlphaFoldDB" id="A0A813DIQ6"/>
<dbReference type="SMART" id="SM00504">
    <property type="entry name" value="Ubox"/>
    <property type="match status" value="1"/>
</dbReference>
<dbReference type="OrthoDB" id="10064100at2759"/>
<protein>
    <recommendedName>
        <fullName evidence="2">U-box domain-containing protein</fullName>
    </recommendedName>
</protein>
<proteinExistence type="predicted"/>
<dbReference type="InterPro" id="IPR052085">
    <property type="entry name" value="WD-SAM-U-box"/>
</dbReference>
<feature type="region of interest" description="Disordered" evidence="1">
    <location>
        <begin position="343"/>
        <end position="385"/>
    </location>
</feature>
<dbReference type="GO" id="GO:0016567">
    <property type="term" value="P:protein ubiquitination"/>
    <property type="evidence" value="ECO:0007669"/>
    <property type="project" value="InterPro"/>
</dbReference>
<dbReference type="PANTHER" id="PTHR46573">
    <property type="entry name" value="WD REPEAT, SAM AND U-BOX DOMAIN-CONTAINING PROTEIN 1"/>
    <property type="match status" value="1"/>
</dbReference>
<dbReference type="Pfam" id="PF04564">
    <property type="entry name" value="U-box"/>
    <property type="match status" value="1"/>
</dbReference>
<dbReference type="GO" id="GO:0004842">
    <property type="term" value="F:ubiquitin-protein transferase activity"/>
    <property type="evidence" value="ECO:0007669"/>
    <property type="project" value="InterPro"/>
</dbReference>
<sequence>MQSLSEFHQTSISASCFAAMSGNVEDVSREEPTSAEGVAVAEQVDLSPASVDLPSWINELFEDPKELSCPISQDIMQDPVVAADGNSYNREHIMRHFASRKGTSPLTNERMESHLTENRNLCHMVELHKSKLVHRVLKEVPSSLNFQSQDHQEKFEKLLHKAERFMQHDKGLAEKFKEDLLEAYMTLPKETNQKMSKCQELVELLVSSGRSVEVLERFNQLHAAPILPMLDLTSLLKMFLAATTETYKQQSADIGRNMLRKLVCEKCTESRQNIVMDLLKHSSFLTLDREVEANYLATLLVVFYQPLCASKFLAQLDEGVVRCMSSLMASDGDEHETMMRQSVVESAKGSAGEVEHVDHEEGRSDTQNTQDTEGSEEQVQETGKSGGECILAESIRVLCELDESLSMHLARKLYGKGADCMVDGDSTSQEQAKVESTLLLECQERLAKNCFTKAAIAEVALELGHRASTVSDMIRYFRQATKHDDENEQAQQGLCDAHIALLKDTPQMSLKERVQIFKLLTSFGDWAGLADNYDMLAGGAKKNKVLFLEGMSCEDAERLADGLLDIVKPEQAADLLFVVGTAAAEQDPSKAWLMYDKAVRIHPDCELARESLLDLSKSPEQLKRTLCVAMHQSVQANDSTGRKEWTFRVFDCFIDLEVRRKLEEAQGTLRMESEAQLLSQKFAHEKRSCETDALQANLLSRDEELTEVVNRFASGLAGLARI</sequence>
<feature type="compositionally biased region" description="Basic and acidic residues" evidence="1">
    <location>
        <begin position="353"/>
        <end position="364"/>
    </location>
</feature>
<dbReference type="EMBL" id="CAJNNV010002755">
    <property type="protein sequence ID" value="CAE8587772.1"/>
    <property type="molecule type" value="Genomic_DNA"/>
</dbReference>
<evidence type="ECO:0000259" key="2">
    <source>
        <dbReference type="PROSITE" id="PS51698"/>
    </source>
</evidence>
<evidence type="ECO:0000313" key="3">
    <source>
        <dbReference type="EMBL" id="CAE8587772.1"/>
    </source>
</evidence>
<reference evidence="3" key="1">
    <citation type="submission" date="2021-02" db="EMBL/GenBank/DDBJ databases">
        <authorList>
            <person name="Dougan E. K."/>
            <person name="Rhodes N."/>
            <person name="Thang M."/>
            <person name="Chan C."/>
        </authorList>
    </citation>
    <scope>NUCLEOTIDE SEQUENCE</scope>
</reference>
<dbReference type="Gene3D" id="3.30.40.10">
    <property type="entry name" value="Zinc/RING finger domain, C3HC4 (zinc finger)"/>
    <property type="match status" value="1"/>
</dbReference>
<feature type="domain" description="U-box" evidence="2">
    <location>
        <begin position="62"/>
        <end position="137"/>
    </location>
</feature>
<comment type="caution">
    <text evidence="3">The sequence shown here is derived from an EMBL/GenBank/DDBJ whole genome shotgun (WGS) entry which is preliminary data.</text>
</comment>
<dbReference type="SUPFAM" id="SSF57850">
    <property type="entry name" value="RING/U-box"/>
    <property type="match status" value="1"/>
</dbReference>